<protein>
    <recommendedName>
        <fullName evidence="4">Coth-domain-containing protein</fullName>
    </recommendedName>
</protein>
<comment type="caution">
    <text evidence="2">The sequence shown here is derived from an EMBL/GenBank/DDBJ whole genome shotgun (WGS) entry which is preliminary data.</text>
</comment>
<dbReference type="AlphaFoldDB" id="A0A1Y2AQG6"/>
<evidence type="ECO:0000256" key="1">
    <source>
        <dbReference type="SAM" id="Coils"/>
    </source>
</evidence>
<dbReference type="OrthoDB" id="2129642at2759"/>
<evidence type="ECO:0000313" key="3">
    <source>
        <dbReference type="Proteomes" id="UP000193920"/>
    </source>
</evidence>
<dbReference type="PANTHER" id="PTHR40050:SF1">
    <property type="entry name" value="INNER SPORE COAT PROTEIN H"/>
    <property type="match status" value="1"/>
</dbReference>
<evidence type="ECO:0008006" key="4">
    <source>
        <dbReference type="Google" id="ProtNLM"/>
    </source>
</evidence>
<dbReference type="Proteomes" id="UP000193920">
    <property type="component" value="Unassembled WGS sequence"/>
</dbReference>
<name>A0A1Y2AQG6_9FUNG</name>
<dbReference type="Pfam" id="PF08757">
    <property type="entry name" value="CotH"/>
    <property type="match status" value="1"/>
</dbReference>
<evidence type="ECO:0000313" key="2">
    <source>
        <dbReference type="EMBL" id="ORY24726.1"/>
    </source>
</evidence>
<accession>A0A1Y2AQG6</accession>
<dbReference type="PANTHER" id="PTHR40050">
    <property type="entry name" value="INNER SPORE COAT PROTEIN H"/>
    <property type="match status" value="1"/>
</dbReference>
<dbReference type="EMBL" id="MCOG01000219">
    <property type="protein sequence ID" value="ORY24726.1"/>
    <property type="molecule type" value="Genomic_DNA"/>
</dbReference>
<proteinExistence type="predicted"/>
<organism evidence="2 3">
    <name type="scientific">Neocallimastix californiae</name>
    <dbReference type="NCBI Taxonomy" id="1754190"/>
    <lineage>
        <taxon>Eukaryota</taxon>
        <taxon>Fungi</taxon>
        <taxon>Fungi incertae sedis</taxon>
        <taxon>Chytridiomycota</taxon>
        <taxon>Chytridiomycota incertae sedis</taxon>
        <taxon>Neocallimastigomycetes</taxon>
        <taxon>Neocallimastigales</taxon>
        <taxon>Neocallimastigaceae</taxon>
        <taxon>Neocallimastix</taxon>
    </lineage>
</organism>
<feature type="coiled-coil region" evidence="1">
    <location>
        <begin position="421"/>
        <end position="448"/>
    </location>
</feature>
<keyword evidence="1" id="KW-0175">Coiled coil</keyword>
<keyword evidence="3" id="KW-1185">Reference proteome</keyword>
<gene>
    <name evidence="2" type="ORF">LY90DRAFT_706488</name>
</gene>
<sequence length="466" mass="54891">MTNEQYDQMIEESQMSLLEFGMKYHGKLPEDLKYETKVGVNFTINDETQSFENVRLKVGGNYGRTFSKLGFNLKLKKKQTFLGINNMRLRSDYMDVTHFRSKLAVDLLNKWDIPSIQETFCELYVNDHYYGLYILIDAIKPSWIKSHYDIPEEEEVKTLYDCGEIGDFTPENVLLCKNEEDEYLNYTEPLRDTFTKIYNLTSVKELSKYVDVETARKSIISEYLFSSFDHFLVSGNNYHLYQQSNGKWQILLHDFDTIFLSQFEGAIAKAQFDIQKHNDVLEYAKVKFDDWSVPGNRKPIVEVLYYHDQENFKKVLREMMVTGFNPDELFPRIDELAEFVAPYVQKDITPDADGNYPGQVNTIGQINRYTMDMFWDATKYENINGNIGLKKFIQTKFDAVCEHYKFDKNQLLTDAKIYRKKRALNQSIDELKQQIADLKEKLKTLFTEMIKEKIKKLTDQLNKLLE</sequence>
<dbReference type="InterPro" id="IPR014867">
    <property type="entry name" value="Spore_coat_CotH_CotH2/3/7"/>
</dbReference>
<reference evidence="2 3" key="1">
    <citation type="submission" date="2016-08" db="EMBL/GenBank/DDBJ databases">
        <title>A Parts List for Fungal Cellulosomes Revealed by Comparative Genomics.</title>
        <authorList>
            <consortium name="DOE Joint Genome Institute"/>
            <person name="Haitjema C.H."/>
            <person name="Gilmore S.P."/>
            <person name="Henske J.K."/>
            <person name="Solomon K.V."/>
            <person name="De Groot R."/>
            <person name="Kuo A."/>
            <person name="Mondo S.J."/>
            <person name="Salamov A.A."/>
            <person name="Labutti K."/>
            <person name="Zhao Z."/>
            <person name="Chiniquy J."/>
            <person name="Barry K."/>
            <person name="Brewer H.M."/>
            <person name="Purvine S.O."/>
            <person name="Wright A.T."/>
            <person name="Boxma B."/>
            <person name="Van Alen T."/>
            <person name="Hackstein J.H."/>
            <person name="Baker S.E."/>
            <person name="Grigoriev I.V."/>
            <person name="O'Malley M.A."/>
        </authorList>
    </citation>
    <scope>NUCLEOTIDE SEQUENCE [LARGE SCALE GENOMIC DNA]</scope>
    <source>
        <strain evidence="2 3">G1</strain>
    </source>
</reference>